<comment type="caution">
    <text evidence="2">The sequence shown here is derived from an EMBL/GenBank/DDBJ whole genome shotgun (WGS) entry which is preliminary data.</text>
</comment>
<keyword evidence="1" id="KW-0175">Coiled coil</keyword>
<dbReference type="Proteomes" id="UP000305165">
    <property type="component" value="Unassembled WGS sequence"/>
</dbReference>
<name>A0A4T2GM54_STRSU</name>
<accession>A0A4T2GM54</accession>
<dbReference type="AlphaFoldDB" id="A0A4T2GM54"/>
<sequence length="128" mass="15306">MVEKQEEKVQLLLERQKKLERDIEQLDEVRKKQEQFEEEVTESMGEVMYYLRETLDLASSPTDSKETNELIDDVRISLSKFHGEMDEQRSFLKQEENRLLSDLDETRVACIREEIRLEEDSRKEISHG</sequence>
<dbReference type="EMBL" id="SSXO01000004">
    <property type="protein sequence ID" value="TIH99433.1"/>
    <property type="molecule type" value="Genomic_DNA"/>
</dbReference>
<proteinExistence type="predicted"/>
<evidence type="ECO:0000256" key="1">
    <source>
        <dbReference type="SAM" id="Coils"/>
    </source>
</evidence>
<evidence type="ECO:0000313" key="3">
    <source>
        <dbReference type="Proteomes" id="UP000305165"/>
    </source>
</evidence>
<reference evidence="2 3" key="1">
    <citation type="submission" date="2019-04" db="EMBL/GenBank/DDBJ databases">
        <title>Genome analysis of Streptococcus suis strain WUSS424.</title>
        <authorList>
            <person name="Chen H."/>
            <person name="Gao X."/>
            <person name="Wu Z."/>
        </authorList>
    </citation>
    <scope>NUCLEOTIDE SEQUENCE [LARGE SCALE GENOMIC DNA]</scope>
    <source>
        <strain evidence="2 3">WUSS424</strain>
    </source>
</reference>
<feature type="coiled-coil region" evidence="1">
    <location>
        <begin position="2"/>
        <end position="46"/>
    </location>
</feature>
<organism evidence="2 3">
    <name type="scientific">Streptococcus suis</name>
    <dbReference type="NCBI Taxonomy" id="1307"/>
    <lineage>
        <taxon>Bacteria</taxon>
        <taxon>Bacillati</taxon>
        <taxon>Bacillota</taxon>
        <taxon>Bacilli</taxon>
        <taxon>Lactobacillales</taxon>
        <taxon>Streptococcaceae</taxon>
        <taxon>Streptococcus</taxon>
    </lineage>
</organism>
<evidence type="ECO:0000313" key="2">
    <source>
        <dbReference type="EMBL" id="TIH99433.1"/>
    </source>
</evidence>
<protein>
    <submittedName>
        <fullName evidence="2">Uncharacterized protein</fullName>
    </submittedName>
</protein>
<gene>
    <name evidence="2" type="ORF">FAJ39_07710</name>
</gene>